<dbReference type="PROSITE" id="PS00893">
    <property type="entry name" value="NUDIX_BOX"/>
    <property type="match status" value="1"/>
</dbReference>
<keyword evidence="2" id="KW-0808">Transferase</keyword>
<dbReference type="NCBIfam" id="TIGR00125">
    <property type="entry name" value="cyt_tran_rel"/>
    <property type="match status" value="1"/>
</dbReference>
<dbReference type="Pfam" id="PF00293">
    <property type="entry name" value="NUDIX"/>
    <property type="match status" value="1"/>
</dbReference>
<dbReference type="PANTHER" id="PTHR21342:SF0">
    <property type="entry name" value="BIFUNCTIONAL NMN ADENYLYLTRANSFERASE_NUDIX HYDROLASE"/>
    <property type="match status" value="1"/>
</dbReference>
<dbReference type="NCBIfam" id="NF003786">
    <property type="entry name" value="PRK05379.1-2"/>
    <property type="match status" value="1"/>
</dbReference>
<dbReference type="GO" id="GO:0016779">
    <property type="term" value="F:nucleotidyltransferase activity"/>
    <property type="evidence" value="ECO:0007669"/>
    <property type="project" value="UniProtKB-KW"/>
</dbReference>
<dbReference type="SUPFAM" id="SSF55811">
    <property type="entry name" value="Nudix"/>
    <property type="match status" value="1"/>
</dbReference>
<sequence>MSSNKPFDLLVFIGRFQPFHNSHYQVVQSALAKAEHVLVLIGSTNQARSPKNPFTGREREVMIQAAFPGQSERLHTAFVKDFYQEDLWLRAVQEQVVQLGIGPKIGIIGHSKDESSYYLKAFPQWPLVEVENFEGRSATDLRNILLNPNGQGSDLVLASAMPPPCFDFVQEFKRLPQYKKLVEEQVFLQNYRKQFEGYPYPPTFVTVDAVVVYSGHILLVERKAMPGQGLLALPGGFLGEGERLLDAVIRELREETRLKIPVPVLKGSVKASKVFDAPDRSQRGRTITHAFFFEFPSGPLPAVKGGDDARHARWVSLADFYTLDGQMYEDHWQVINNFLGGI</sequence>
<dbReference type="InterPro" id="IPR000086">
    <property type="entry name" value="NUDIX_hydrolase_dom"/>
</dbReference>
<dbReference type="InterPro" id="IPR015797">
    <property type="entry name" value="NUDIX_hydrolase-like_dom_sf"/>
</dbReference>
<evidence type="ECO:0000313" key="7">
    <source>
        <dbReference type="Proteomes" id="UP000094893"/>
    </source>
</evidence>
<evidence type="ECO:0000256" key="2">
    <source>
        <dbReference type="ARBA" id="ARBA00022679"/>
    </source>
</evidence>
<comment type="cofactor">
    <cofactor evidence="1">
        <name>Mg(2+)</name>
        <dbReference type="ChEBI" id="CHEBI:18420"/>
    </cofactor>
</comment>
<dbReference type="AlphaFoldDB" id="A0A1C2IPL8"/>
<dbReference type="Gene3D" id="3.90.79.10">
    <property type="entry name" value="Nucleoside Triphosphate Pyrophosphohydrolase"/>
    <property type="match status" value="1"/>
</dbReference>
<dbReference type="Pfam" id="PF01467">
    <property type="entry name" value="CTP_transf_like"/>
    <property type="match status" value="1"/>
</dbReference>
<proteinExistence type="predicted"/>
<dbReference type="NCBIfam" id="NF003788">
    <property type="entry name" value="PRK05379.1-5"/>
    <property type="match status" value="1"/>
</dbReference>
<dbReference type="Proteomes" id="UP000094893">
    <property type="component" value="Unassembled WGS sequence"/>
</dbReference>
<reference evidence="6 7" key="1">
    <citation type="journal article" date="2016" name="Int. J. Mol. Sci.">
        <title>Comparative genomics of the extreme acidophile Acidithiobacillus thiooxidans reveals intraspecific divergence and niche adaptation.</title>
        <authorList>
            <person name="Zhang X."/>
            <person name="Feng X."/>
            <person name="Tao J."/>
            <person name="Ma L."/>
            <person name="Xiao Y."/>
            <person name="Liang Y."/>
            <person name="Liu X."/>
            <person name="Yin H."/>
        </authorList>
    </citation>
    <scope>NUCLEOTIDE SEQUENCE [LARGE SCALE GENOMIC DNA]</scope>
    <source>
        <strain evidence="6 7">A02</strain>
    </source>
</reference>
<dbReference type="PANTHER" id="PTHR21342">
    <property type="entry name" value="PHOSPHOPANTETHEINE ADENYLYLTRANSFERASE"/>
    <property type="match status" value="1"/>
</dbReference>
<dbReference type="InterPro" id="IPR020084">
    <property type="entry name" value="NUDIX_hydrolase_CS"/>
</dbReference>
<evidence type="ECO:0000256" key="3">
    <source>
        <dbReference type="ARBA" id="ARBA00022695"/>
    </source>
</evidence>
<protein>
    <recommendedName>
        <fullName evidence="5">Nudix hydrolase domain-containing protein</fullName>
    </recommendedName>
</protein>
<dbReference type="CDD" id="cd18873">
    <property type="entry name" value="NUDIX_NadM_like"/>
    <property type="match status" value="1"/>
</dbReference>
<evidence type="ECO:0000259" key="5">
    <source>
        <dbReference type="PROSITE" id="PS51462"/>
    </source>
</evidence>
<comment type="caution">
    <text evidence="6">The sequence shown here is derived from an EMBL/GenBank/DDBJ whole genome shotgun (WGS) entry which is preliminary data.</text>
</comment>
<evidence type="ECO:0000256" key="1">
    <source>
        <dbReference type="ARBA" id="ARBA00001946"/>
    </source>
</evidence>
<dbReference type="SUPFAM" id="SSF52374">
    <property type="entry name" value="Nucleotidylyl transferase"/>
    <property type="match status" value="1"/>
</dbReference>
<accession>A0A1C2IPL8</accession>
<dbReference type="RefSeq" id="WP_024892585.1">
    <property type="nucleotide sequence ID" value="NZ_LWRZ01000072.1"/>
</dbReference>
<feature type="domain" description="Nudix hydrolase" evidence="5">
    <location>
        <begin position="202"/>
        <end position="339"/>
    </location>
</feature>
<keyword evidence="4" id="KW-0378">Hydrolase</keyword>
<evidence type="ECO:0000256" key="4">
    <source>
        <dbReference type="ARBA" id="ARBA00022801"/>
    </source>
</evidence>
<dbReference type="PROSITE" id="PS51462">
    <property type="entry name" value="NUDIX"/>
    <property type="match status" value="1"/>
</dbReference>
<dbReference type="EMBL" id="LWSA01000272">
    <property type="protein sequence ID" value="OCX68968.1"/>
    <property type="molecule type" value="Genomic_DNA"/>
</dbReference>
<name>A0A1C2IPL8_ACITH</name>
<dbReference type="GO" id="GO:0016787">
    <property type="term" value="F:hydrolase activity"/>
    <property type="evidence" value="ECO:0007669"/>
    <property type="project" value="UniProtKB-KW"/>
</dbReference>
<evidence type="ECO:0000313" key="6">
    <source>
        <dbReference type="EMBL" id="OCX68968.1"/>
    </source>
</evidence>
<keyword evidence="3" id="KW-0548">Nucleotidyltransferase</keyword>
<organism evidence="6 7">
    <name type="scientific">Acidithiobacillus thiooxidans</name>
    <name type="common">Thiobacillus thiooxidans</name>
    <dbReference type="NCBI Taxonomy" id="930"/>
    <lineage>
        <taxon>Bacteria</taxon>
        <taxon>Pseudomonadati</taxon>
        <taxon>Pseudomonadota</taxon>
        <taxon>Acidithiobacillia</taxon>
        <taxon>Acidithiobacillales</taxon>
        <taxon>Acidithiobacillaceae</taxon>
        <taxon>Acidithiobacillus</taxon>
    </lineage>
</organism>
<dbReference type="InterPro" id="IPR014729">
    <property type="entry name" value="Rossmann-like_a/b/a_fold"/>
</dbReference>
<gene>
    <name evidence="6" type="ORF">A6P07_17350</name>
</gene>
<dbReference type="InterPro" id="IPR004821">
    <property type="entry name" value="Cyt_trans-like"/>
</dbReference>
<dbReference type="Gene3D" id="3.40.50.620">
    <property type="entry name" value="HUPs"/>
    <property type="match status" value="1"/>
</dbReference>